<organism evidence="1">
    <name type="scientific">bioreactor metagenome</name>
    <dbReference type="NCBI Taxonomy" id="1076179"/>
    <lineage>
        <taxon>unclassified sequences</taxon>
        <taxon>metagenomes</taxon>
        <taxon>ecological metagenomes</taxon>
    </lineage>
</organism>
<gene>
    <name evidence="1" type="ORF">SDC9_93171</name>
</gene>
<accession>A0A644ZZS0</accession>
<reference evidence="1" key="1">
    <citation type="submission" date="2019-08" db="EMBL/GenBank/DDBJ databases">
        <authorList>
            <person name="Kucharzyk K."/>
            <person name="Murdoch R.W."/>
            <person name="Higgins S."/>
            <person name="Loffler F."/>
        </authorList>
    </citation>
    <scope>NUCLEOTIDE SEQUENCE</scope>
</reference>
<comment type="caution">
    <text evidence="1">The sequence shown here is derived from an EMBL/GenBank/DDBJ whole genome shotgun (WGS) entry which is preliminary data.</text>
</comment>
<proteinExistence type="predicted"/>
<dbReference type="AlphaFoldDB" id="A0A644ZZS0"/>
<sequence>MGYEECKQLGDYIVNVILCYEGRAMYFKAFNYKDSKYEDINISFVKNTMEYVDEVRRVSYSLTDDGYSLLLSTLEIEENLKFTINEIIFREHLRKADYNKAVGDIKNIFTEFRRRVQKIQSDILKIKENPLSYSIDEYKRTTEGNIELLDSSKRKYIAHRNHVDEKIKEFTEKDINVKELDEQEKSNLKNLKIIYEYLSRTIDEDQKILKSHFDLKEVYAKELENISKMSLIERFNLKKEVYEKILKDLNKIEDIDMFLRPLFIKEPEKIYNINKALIYEMINKSKEIEQDEVISFDEEAFVAEEMEKKIEKLVKYKGVISVILELAKEKNIISLKDIKGLLEESDLLMGRLIPNVYIFREVIIEMLKNRIIIIDEIRKERENNIENDELDFQLNKCILEIIDDEPTFKNIKELRVEKIEDSEDIKILGLKNEKGDYKNFICSNILFQIN</sequence>
<name>A0A644ZZS0_9ZZZZ</name>
<protein>
    <submittedName>
        <fullName evidence="1">Uncharacterized protein</fullName>
    </submittedName>
</protein>
<dbReference type="EMBL" id="VSSQ01011291">
    <property type="protein sequence ID" value="MPM46470.1"/>
    <property type="molecule type" value="Genomic_DNA"/>
</dbReference>
<evidence type="ECO:0000313" key="1">
    <source>
        <dbReference type="EMBL" id="MPM46470.1"/>
    </source>
</evidence>